<organism evidence="3 4">
    <name type="scientific">Wenjunlia vitaminophila</name>
    <name type="common">Streptomyces vitaminophilus</name>
    <dbReference type="NCBI Taxonomy" id="76728"/>
    <lineage>
        <taxon>Bacteria</taxon>
        <taxon>Bacillati</taxon>
        <taxon>Actinomycetota</taxon>
        <taxon>Actinomycetes</taxon>
        <taxon>Kitasatosporales</taxon>
        <taxon>Streptomycetaceae</taxon>
        <taxon>Wenjunlia</taxon>
    </lineage>
</organism>
<dbReference type="AlphaFoldDB" id="A0A0T6LQY4"/>
<dbReference type="OrthoDB" id="6396444at2"/>
<keyword evidence="2" id="KW-0862">Zinc</keyword>
<dbReference type="eggNOG" id="COG2872">
    <property type="taxonomic scope" value="Bacteria"/>
</dbReference>
<dbReference type="Proteomes" id="UP000050867">
    <property type="component" value="Unassembled WGS sequence"/>
</dbReference>
<dbReference type="InterPro" id="IPR051335">
    <property type="entry name" value="Alanyl-tRNA_Editing_Enzymes"/>
</dbReference>
<reference evidence="3 4" key="1">
    <citation type="submission" date="2015-10" db="EMBL/GenBank/DDBJ databases">
        <title>Draft genome sequence of pyrrolomycin-producing Streptomyces vitaminophilus.</title>
        <authorList>
            <person name="Graham D.E."/>
            <person name="Mahan K.M."/>
            <person name="Klingeman D.M."/>
            <person name="Hettich R.L."/>
            <person name="Parry R.J."/>
        </authorList>
    </citation>
    <scope>NUCLEOTIDE SEQUENCE [LARGE SCALE GENOMIC DNA]</scope>
    <source>
        <strain evidence="3 4">ATCC 31673</strain>
    </source>
</reference>
<dbReference type="GO" id="GO:0046872">
    <property type="term" value="F:metal ion binding"/>
    <property type="evidence" value="ECO:0007669"/>
    <property type="project" value="UniProtKB-KW"/>
</dbReference>
<dbReference type="GO" id="GO:0002161">
    <property type="term" value="F:aminoacyl-tRNA deacylase activity"/>
    <property type="evidence" value="ECO:0007669"/>
    <property type="project" value="UniProtKB-ARBA"/>
</dbReference>
<evidence type="ECO:0000256" key="1">
    <source>
        <dbReference type="ARBA" id="ARBA00022723"/>
    </source>
</evidence>
<dbReference type="PANTHER" id="PTHR43462:SF1">
    <property type="entry name" value="ALANYL-TRNA EDITING PROTEIN AARSD1"/>
    <property type="match status" value="1"/>
</dbReference>
<dbReference type="PANTHER" id="PTHR43462">
    <property type="entry name" value="ALANYL-TRNA EDITING PROTEIN"/>
    <property type="match status" value="1"/>
</dbReference>
<sequence length="289" mass="30572">MSVPTPTATTVVTFPAGSTRERSTVRSCHLLPDGRYGVVTEVTPFHPLDHTWPDQPGDTGTLADLTVEDCLTAARDDDHELLVGADIPVRRGDPDWTWHVLHVVAQDPAALVGTEVDLVVEPGRRAALSAAHTGCHLLALALNEALADRWRKPARTDALGNPDFDSLAMSSSRIGERASTDVYRLGKSLRKKGFTTEGLAEALPEITARVNGRLAAWVSSGAPVTIDTPGPELTAHRRWTCALPDGTASLSCGGTHIPSLGALSSLTTELTLNGDGTELTAVTTPKPST</sequence>
<accession>A0A0T6LQY4</accession>
<keyword evidence="1" id="KW-0479">Metal-binding</keyword>
<name>A0A0T6LQY4_WENVI</name>
<dbReference type="Gene3D" id="3.30.980.10">
    <property type="entry name" value="Threonyl-trna Synthetase, Chain A, domain 2"/>
    <property type="match status" value="1"/>
</dbReference>
<dbReference type="InterPro" id="IPR018163">
    <property type="entry name" value="Thr/Ala-tRNA-synth_IIc_edit"/>
</dbReference>
<dbReference type="EMBL" id="LLZU01000022">
    <property type="protein sequence ID" value="KRV48507.1"/>
    <property type="molecule type" value="Genomic_DNA"/>
</dbReference>
<evidence type="ECO:0000313" key="3">
    <source>
        <dbReference type="EMBL" id="KRV48507.1"/>
    </source>
</evidence>
<proteinExistence type="predicted"/>
<evidence type="ECO:0000256" key="2">
    <source>
        <dbReference type="ARBA" id="ARBA00022833"/>
    </source>
</evidence>
<keyword evidence="3" id="KW-0378">Hydrolase</keyword>
<dbReference type="GO" id="GO:0000166">
    <property type="term" value="F:nucleotide binding"/>
    <property type="evidence" value="ECO:0007669"/>
    <property type="project" value="InterPro"/>
</dbReference>
<comment type="caution">
    <text evidence="3">The sequence shown here is derived from an EMBL/GenBank/DDBJ whole genome shotgun (WGS) entry which is preliminary data.</text>
</comment>
<gene>
    <name evidence="3" type="ORF">AQ490_24865</name>
</gene>
<dbReference type="SUPFAM" id="SSF55186">
    <property type="entry name" value="ThrRS/AlaRS common domain"/>
    <property type="match status" value="1"/>
</dbReference>
<dbReference type="STRING" id="76728.AQ490_24865"/>
<keyword evidence="4" id="KW-1185">Reference proteome</keyword>
<evidence type="ECO:0000313" key="4">
    <source>
        <dbReference type="Proteomes" id="UP000050867"/>
    </source>
</evidence>
<protein>
    <submittedName>
        <fullName evidence="3">Metal-dependent hydrolase</fullName>
    </submittedName>
</protein>
<dbReference type="RefSeq" id="WP_018385884.1">
    <property type="nucleotide sequence ID" value="NZ_LLZU01000022.1"/>
</dbReference>